<evidence type="ECO:0000313" key="2">
    <source>
        <dbReference type="Proteomes" id="UP001054837"/>
    </source>
</evidence>
<dbReference type="EMBL" id="BPLQ01008125">
    <property type="protein sequence ID" value="GIY35042.1"/>
    <property type="molecule type" value="Genomic_DNA"/>
</dbReference>
<accession>A0AAV4SRF3</accession>
<name>A0AAV4SRF3_9ARAC</name>
<evidence type="ECO:0000313" key="1">
    <source>
        <dbReference type="EMBL" id="GIY35042.1"/>
    </source>
</evidence>
<gene>
    <name evidence="1" type="ORF">CDAR_392291</name>
</gene>
<comment type="caution">
    <text evidence="1">The sequence shown here is derived from an EMBL/GenBank/DDBJ whole genome shotgun (WGS) entry which is preliminary data.</text>
</comment>
<sequence>MDKSSSWLFSGSYYAQKEGRGREVVRLTDLRPITVHFRCSRETLNAAPVTGYVINSESFQFPVKCIRSECVPFRGDGDVGEVHWIVNLGSDRSEFLTCVCFGALYQMEAWFVFAHWRR</sequence>
<proteinExistence type="predicted"/>
<protein>
    <submittedName>
        <fullName evidence="1">Uncharacterized protein</fullName>
    </submittedName>
</protein>
<organism evidence="1 2">
    <name type="scientific">Caerostris darwini</name>
    <dbReference type="NCBI Taxonomy" id="1538125"/>
    <lineage>
        <taxon>Eukaryota</taxon>
        <taxon>Metazoa</taxon>
        <taxon>Ecdysozoa</taxon>
        <taxon>Arthropoda</taxon>
        <taxon>Chelicerata</taxon>
        <taxon>Arachnida</taxon>
        <taxon>Araneae</taxon>
        <taxon>Araneomorphae</taxon>
        <taxon>Entelegynae</taxon>
        <taxon>Araneoidea</taxon>
        <taxon>Araneidae</taxon>
        <taxon>Caerostris</taxon>
    </lineage>
</organism>
<keyword evidence="2" id="KW-1185">Reference proteome</keyword>
<dbReference type="Proteomes" id="UP001054837">
    <property type="component" value="Unassembled WGS sequence"/>
</dbReference>
<dbReference type="AlphaFoldDB" id="A0AAV4SRF3"/>
<reference evidence="1 2" key="1">
    <citation type="submission" date="2021-06" db="EMBL/GenBank/DDBJ databases">
        <title>Caerostris darwini draft genome.</title>
        <authorList>
            <person name="Kono N."/>
            <person name="Arakawa K."/>
        </authorList>
    </citation>
    <scope>NUCLEOTIDE SEQUENCE [LARGE SCALE GENOMIC DNA]</scope>
</reference>